<evidence type="ECO:0000259" key="5">
    <source>
        <dbReference type="PROSITE" id="PS50075"/>
    </source>
</evidence>
<dbReference type="InterPro" id="IPR020806">
    <property type="entry name" value="PKS_PP-bd"/>
</dbReference>
<dbReference type="InterPro" id="IPR001242">
    <property type="entry name" value="Condensation_dom"/>
</dbReference>
<dbReference type="PANTHER" id="PTHR45527:SF1">
    <property type="entry name" value="FATTY ACID SYNTHASE"/>
    <property type="match status" value="1"/>
</dbReference>
<dbReference type="RefSeq" id="WP_133502357.1">
    <property type="nucleotide sequence ID" value="NZ_SNXC01000009.1"/>
</dbReference>
<dbReference type="Pfam" id="PF00975">
    <property type="entry name" value="Thioesterase"/>
    <property type="match status" value="1"/>
</dbReference>
<dbReference type="Pfam" id="PF00501">
    <property type="entry name" value="AMP-binding"/>
    <property type="match status" value="2"/>
</dbReference>
<gene>
    <name evidence="6" type="ORF">DFP79_0484</name>
</gene>
<keyword evidence="3" id="KW-0597">Phosphoprotein</keyword>
<dbReference type="InterPro" id="IPR009081">
    <property type="entry name" value="PP-bd_ACP"/>
</dbReference>
<sequence length="3018" mass="335941">MALQDNVYNQEKSPTLPLTDIQLGIWLGDQIADHSNAFTIAHAVTITGHINVSQLAESINETLLKADTICAEYGESNEGNPIQTLSVELASVKTQVVSLVEHNNAEQAAQEEIMRDVNADLSLTAERPLCRQVLYIVSHETVIWYQRFHHIMLDGFSFNSFTKQVSNHYLWATKATNDSTGSVSIDAPFAPFSNVVLEESAYKESKKYQDDKAFWNDYASNISNVVSLSFEGVGSKAPASTRLTSEEHLTNAIQTQYADSAQCLLRKDSIISSRLLDKFMVSSRLKRVNPADVSLALVFAYLHKMTGARKIPVGFPFMGRIGSASLLALGPVVNVLPLQIDVDFDSSLDDVIANVTAELRKVRKHQKYNAEQIARDVGRAGEDFPLFAATLNLRLFNYDLSFGDATAQIEHLAAGPVEDLDFGMHFEEGNLHIEWVANSQRYNDATLARHTERFIEFVNQLAEAPNKRIAHQGVATQQELRRIHHWQQSPYSSIENKPLVFSDGGSTTDITEQFFLRPNAYSHYLALKTDLCEISHLQLTHLVCRWARAFQHYGLKQGDAVAMLLPRDERIVLAILALMQVRATVIPVDPEYPISRLEWIFEDSAPQAIITIASLSSRLPELTNSAIQYADKTIVLDDPNVIAQIESQSDEMWGALDGEVPQRSPLDLAYIMYTSGSTGRPKGVAIPYQGLTNLFQAHRVADYEPLLAQNRGTVCAAHTASFSFDSSWDMLLWIWMGQVLHIVNDELRTDAAEYVQYIQNEKIDSIDVPPSFLMQMLDADLCADEHVPKMIFIGGEAASAALWERVRRLSNIEVKNYYGPTENTVDSVSCSVRDSESVIIGRPIAGTRSYILDEGLNPVPEGVVGELYVSGAGLAHGYINRASQTASRFVANPFESHARMYRTGDLAKWTAEGHIEYLGRSDHQVQVRGYRVELEEVENVIGAVTDISASKVYAVEQGASNRLIAYCVCSNLDDSNEDLITNRVMAEISKKLPDYMLPSALKVVNAFPLNVNGKVDRSALPTLDTQQREEGKAPESLPEQLLCSAIANCLGMEQVFVDDDFFQLGGDSITAMSLGNLLRKEGFRVRPKEIFTAKTPEAIAKLMVRLDTHKTANQMVTSQRVSSNGELKDLPILHWFNEHVHAEGERGKQEEYEGQIAETLNLTYVQGVFVLLPPLVTQDHVNQALDIVVKRHPILTAAFNRGVLYLSDSIEQQNWFISIEENHDALQVSHNHCELNHKDLGRIADRAFHHIVQAISPQTSQLLKAAYIDGNINGSPNQRQSPNGLVLGIHHLAVDGVSWRILLQELKSICESLLSGEKGAIEEFNKEGEETSLRQWQSTLLDNIDVYRQQSAFWKQQLSPRQRTVLPTKSSRKALRHNRVLLGVEATKTLLEQLPQDYRANLDEILMAVTALAYARHFDKEDVRFALESHGRAELEDSKGITSDLSRTVGWLTSEFPLRIELSGSVFDRLKTLDLPYEQIVRVVRSQLQHAGECGIGYGVLRYLDPHMSEELKTLEQENRPDLLFNYLGRFREGQSFWSPQQTDGAFKDAFAVYQAETVSQDYPIELNIFVQEGEDGAQLALQWSWLPDYCSEQDIESITETVAAYAQCMHQYAKRNPETAANTATLMEISPLTVPEGAVVSLSEKYGVVDKVLPVLPLQEGLLFHAQMNELNSDSETEEQRDSSYSSLARLTLDGPLDLPRLQRSLDAVIHKHPQLAAIFDVNTLSQPVQVLTSITGRVFNQQAANIDTKGSSLWPLETVDLSHMQSGEQVARLQELECKELSREFNVFQSDGEPLLHAVLVVLATEKHMLFLNAHHLVVDGWSTPIMLNDLLSAYGSADQRLAQTTAPYHQIVSDMCARNKLEMKAAWQEMLAGVTPTLAFGENPPDDRVNTYRIHLNETKFSTLVLAYQSRGLTLNSVLQTVWANVLSAMTGKFDLVFGTPISGRFNSIEGVDEHIGLFSNTVPVRVTLSPKNTLWEQIQVVQNDQVQLLEHDGLGLSEIQRLVQPTNQVSGNLFDTLLVVENFPDQDHLGEKAFHGLRLTNVKNRGYTHYPLTILALPSNELELLFEYRGDKESIQAIMSRFEWLLGRLIDDTSSKSQEHSKLVTSTEPESEKTIAALNLQTPSEQSLIASINETAFDLPASTLRQELASQVVKTPNAICLMDEECALTYTQAREQVVALAHQLQLIGVQRGDIVAVALPRTVRLTIALWAIIEAGAAYLPLDTGYPTDRLNYMLDDAKPSALITLTSEAKRFDSQATVVLFERLIEIDQSIKALIEHQWSAPELSPSDAAYLLYTSGSTGKPKGVLVPHNAIVNRILWMQSMYPMDATDTVLQKTPCSFDVSVWEFFWSAMVGAKLMMAPPESHRDPQWLRQLINDFQITTVHFVPSMLAAFVSDCMGLPPVEQSSKDSEALCASLRQVFCSGEALSTSLSTAFETLFNRPLHNLYGPTEAAVDVTYHPAFGPHLSKVSGVSVPIGKPVWNTQLRVLDNYLRPVPVGVPGELYLCGVQLATGYWNRFDLTASRFVADPLGQGARMYRTGDVVRWLADGSVDYLGRSDDQLKIRGQRIELGEIERVLNALEGVDQCAVVAKIWGQSENIVGEDARQLIGYVVCDECGNLDVAAVRARLAEMLPIHMVPSVIMQLDALPLSANGKLDRKALPVPSESSSTEGREPRPGLETKLATTFAQILETDHIYADDDFFALGGHSLLAVKLVSELRRHWQLNVSIGQVMVSPSVEKLAHVLSDETLANNRELAGFGQILPIRQGKGTPIFCIHPASGFAWQYTGISRYLTNNCPIVGLQSPRPDGPIAAQADLEGMIDQHFELLLTQQATGPYRLMGYSLGGVIAHGLAVRLQRIGEEVSFLGLLDTYPPDDQDWSDPTDEEAQQEVEREKAQFMNDAAEHLDSEHHEIESTAAQEKDAMFEGIVANYADSIRHLSQATTHKFYGKAVLFVADRTVPEGMDIDATWMPFVDELEKHHFDYPHEDIMSPDALAELGPLVNQLVNQILNAHDA</sequence>
<dbReference type="GO" id="GO:0031177">
    <property type="term" value="F:phosphopantetheine binding"/>
    <property type="evidence" value="ECO:0007669"/>
    <property type="project" value="InterPro"/>
</dbReference>
<dbReference type="SUPFAM" id="SSF53474">
    <property type="entry name" value="alpha/beta-Hydrolases"/>
    <property type="match status" value="1"/>
</dbReference>
<dbReference type="Gene3D" id="1.10.1200.10">
    <property type="entry name" value="ACP-like"/>
    <property type="match status" value="1"/>
</dbReference>
<dbReference type="FunFam" id="3.40.50.980:FF:000002">
    <property type="entry name" value="Enterobactin synthetase component F"/>
    <property type="match status" value="1"/>
</dbReference>
<dbReference type="EMBL" id="SNXC01000009">
    <property type="protein sequence ID" value="TDO99501.1"/>
    <property type="molecule type" value="Genomic_DNA"/>
</dbReference>
<dbReference type="GO" id="GO:0005829">
    <property type="term" value="C:cytosol"/>
    <property type="evidence" value="ECO:0007669"/>
    <property type="project" value="TreeGrafter"/>
</dbReference>
<dbReference type="Gene3D" id="3.30.559.30">
    <property type="entry name" value="Nonribosomal peptide synthetase, condensation domain"/>
    <property type="match status" value="3"/>
</dbReference>
<dbReference type="Gene3D" id="2.30.38.10">
    <property type="entry name" value="Luciferase, Domain 3"/>
    <property type="match status" value="1"/>
</dbReference>
<dbReference type="NCBIfam" id="TIGR01733">
    <property type="entry name" value="AA-adenyl-dom"/>
    <property type="match status" value="2"/>
</dbReference>
<dbReference type="PROSITE" id="PS50075">
    <property type="entry name" value="CARRIER"/>
    <property type="match status" value="2"/>
</dbReference>
<dbReference type="OrthoDB" id="9757559at2"/>
<evidence type="ECO:0000256" key="4">
    <source>
        <dbReference type="SAM" id="MobiDB-lite"/>
    </source>
</evidence>
<feature type="region of interest" description="Disordered" evidence="4">
    <location>
        <begin position="2662"/>
        <end position="2681"/>
    </location>
</feature>
<protein>
    <submittedName>
        <fullName evidence="6">Non-ribosomal peptide synthase protein (TIGR01720 family)/amino acid adenylation domain-containing protein</fullName>
    </submittedName>
</protein>
<dbReference type="PROSITE" id="PS00012">
    <property type="entry name" value="PHOSPHOPANTETHEINE"/>
    <property type="match status" value="1"/>
</dbReference>
<reference evidence="6 7" key="1">
    <citation type="submission" date="2019-03" db="EMBL/GenBank/DDBJ databases">
        <title>Genomic Encyclopedia of Type Strains, Phase III (KMG-III): the genomes of soil and plant-associated and newly described type strains.</title>
        <authorList>
            <person name="Whitman W."/>
        </authorList>
    </citation>
    <scope>NUCLEOTIDE SEQUENCE [LARGE SCALE GENOMIC DNA]</scope>
    <source>
        <strain evidence="6 7">CECT 7378</strain>
    </source>
</reference>
<dbReference type="InterPro" id="IPR023213">
    <property type="entry name" value="CAT-like_dom_sf"/>
</dbReference>
<dbReference type="Gene3D" id="3.40.50.980">
    <property type="match status" value="2"/>
</dbReference>
<evidence type="ECO:0000313" key="7">
    <source>
        <dbReference type="Proteomes" id="UP000294656"/>
    </source>
</evidence>
<dbReference type="CDD" id="cd05930">
    <property type="entry name" value="A_NRPS"/>
    <property type="match status" value="1"/>
</dbReference>
<dbReference type="InterPro" id="IPR000873">
    <property type="entry name" value="AMP-dep_synth/lig_dom"/>
</dbReference>
<dbReference type="Gene3D" id="3.40.50.12780">
    <property type="entry name" value="N-terminal domain of ligase-like"/>
    <property type="match status" value="1"/>
</dbReference>
<feature type="domain" description="Carrier" evidence="5">
    <location>
        <begin position="1033"/>
        <end position="1107"/>
    </location>
</feature>
<feature type="domain" description="Carrier" evidence="5">
    <location>
        <begin position="2677"/>
        <end position="2752"/>
    </location>
</feature>
<dbReference type="GO" id="GO:0043041">
    <property type="term" value="P:amino acid activation for nonribosomal peptide biosynthetic process"/>
    <property type="evidence" value="ECO:0007669"/>
    <property type="project" value="TreeGrafter"/>
</dbReference>
<dbReference type="Pfam" id="PF00668">
    <property type="entry name" value="Condensation"/>
    <property type="match status" value="3"/>
</dbReference>
<dbReference type="FunFam" id="3.30.300.30:FF:000010">
    <property type="entry name" value="Enterobactin synthetase component F"/>
    <property type="match status" value="1"/>
</dbReference>
<dbReference type="InterPro" id="IPR042099">
    <property type="entry name" value="ANL_N_sf"/>
</dbReference>
<dbReference type="InterPro" id="IPR029058">
    <property type="entry name" value="AB_hydrolase_fold"/>
</dbReference>
<comment type="caution">
    <text evidence="6">The sequence shown here is derived from an EMBL/GenBank/DDBJ whole genome shotgun (WGS) entry which is preliminary data.</text>
</comment>
<dbReference type="Gene3D" id="3.30.300.30">
    <property type="match status" value="2"/>
</dbReference>
<accession>A0A4R6MCV8</accession>
<dbReference type="InterPro" id="IPR036736">
    <property type="entry name" value="ACP-like_sf"/>
</dbReference>
<dbReference type="GO" id="GO:0009366">
    <property type="term" value="C:enterobactin synthetase complex"/>
    <property type="evidence" value="ECO:0007669"/>
    <property type="project" value="TreeGrafter"/>
</dbReference>
<comment type="cofactor">
    <cofactor evidence="1">
        <name>pantetheine 4'-phosphate</name>
        <dbReference type="ChEBI" id="CHEBI:47942"/>
    </cofactor>
</comment>
<keyword evidence="2" id="KW-0596">Phosphopantetheine</keyword>
<name>A0A4R6MCV8_9GAMM</name>
<evidence type="ECO:0000313" key="6">
    <source>
        <dbReference type="EMBL" id="TDO99501.1"/>
    </source>
</evidence>
<organism evidence="6 7">
    <name type="scientific">Marinomonas balearica</name>
    <dbReference type="NCBI Taxonomy" id="491947"/>
    <lineage>
        <taxon>Bacteria</taxon>
        <taxon>Pseudomonadati</taxon>
        <taxon>Pseudomonadota</taxon>
        <taxon>Gammaproteobacteria</taxon>
        <taxon>Oceanospirillales</taxon>
        <taxon>Oceanospirillaceae</taxon>
        <taxon>Marinomonas</taxon>
    </lineage>
</organism>
<evidence type="ECO:0000256" key="2">
    <source>
        <dbReference type="ARBA" id="ARBA00022450"/>
    </source>
</evidence>
<dbReference type="FunFam" id="2.30.38.10:FF:000001">
    <property type="entry name" value="Non-ribosomal peptide synthetase PvdI"/>
    <property type="match status" value="2"/>
</dbReference>
<dbReference type="Pfam" id="PF00550">
    <property type="entry name" value="PP-binding"/>
    <property type="match status" value="2"/>
</dbReference>
<evidence type="ECO:0000256" key="1">
    <source>
        <dbReference type="ARBA" id="ARBA00001957"/>
    </source>
</evidence>
<dbReference type="Gene3D" id="3.40.50.1820">
    <property type="entry name" value="alpha/beta hydrolase"/>
    <property type="match status" value="1"/>
</dbReference>
<evidence type="ECO:0000256" key="3">
    <source>
        <dbReference type="ARBA" id="ARBA00022553"/>
    </source>
</evidence>
<dbReference type="Pfam" id="PF13193">
    <property type="entry name" value="AMP-binding_C"/>
    <property type="match status" value="2"/>
</dbReference>
<dbReference type="Gene3D" id="3.30.559.10">
    <property type="entry name" value="Chloramphenicol acetyltransferase-like domain"/>
    <property type="match status" value="3"/>
</dbReference>
<dbReference type="GO" id="GO:0047527">
    <property type="term" value="F:2,3-dihydroxybenzoate-serine ligase activity"/>
    <property type="evidence" value="ECO:0007669"/>
    <property type="project" value="TreeGrafter"/>
</dbReference>
<keyword evidence="7" id="KW-1185">Reference proteome</keyword>
<dbReference type="SUPFAM" id="SSF52777">
    <property type="entry name" value="CoA-dependent acyltransferases"/>
    <property type="match status" value="6"/>
</dbReference>
<dbReference type="SMART" id="SM00824">
    <property type="entry name" value="PKS_TE"/>
    <property type="match status" value="1"/>
</dbReference>
<dbReference type="InterPro" id="IPR010071">
    <property type="entry name" value="AA_adenyl_dom"/>
</dbReference>
<dbReference type="PROSITE" id="PS00455">
    <property type="entry name" value="AMP_BINDING"/>
    <property type="match status" value="2"/>
</dbReference>
<dbReference type="InterPro" id="IPR020845">
    <property type="entry name" value="AMP-binding_CS"/>
</dbReference>
<dbReference type="Proteomes" id="UP000294656">
    <property type="component" value="Unassembled WGS sequence"/>
</dbReference>
<dbReference type="GO" id="GO:0009239">
    <property type="term" value="P:enterobactin biosynthetic process"/>
    <property type="evidence" value="ECO:0007669"/>
    <property type="project" value="TreeGrafter"/>
</dbReference>
<dbReference type="SUPFAM" id="SSF47336">
    <property type="entry name" value="ACP-like"/>
    <property type="match status" value="2"/>
</dbReference>
<dbReference type="InterPro" id="IPR025110">
    <property type="entry name" value="AMP-bd_C"/>
</dbReference>
<dbReference type="InterPro" id="IPR020802">
    <property type="entry name" value="TesA-like"/>
</dbReference>
<dbReference type="InterPro" id="IPR006162">
    <property type="entry name" value="Ppantetheine_attach_site"/>
</dbReference>
<dbReference type="InterPro" id="IPR045851">
    <property type="entry name" value="AMP-bd_C_sf"/>
</dbReference>
<dbReference type="PANTHER" id="PTHR45527">
    <property type="entry name" value="NONRIBOSOMAL PEPTIDE SYNTHETASE"/>
    <property type="match status" value="1"/>
</dbReference>
<dbReference type="CDD" id="cd17646">
    <property type="entry name" value="A_NRPS_AB3403-like"/>
    <property type="match status" value="1"/>
</dbReference>
<dbReference type="FunFam" id="3.40.50.12780:FF:000012">
    <property type="entry name" value="Non-ribosomal peptide synthetase"/>
    <property type="match status" value="1"/>
</dbReference>
<proteinExistence type="predicted"/>
<dbReference type="InterPro" id="IPR001031">
    <property type="entry name" value="Thioesterase"/>
</dbReference>
<dbReference type="SMART" id="SM00823">
    <property type="entry name" value="PKS_PP"/>
    <property type="match status" value="2"/>
</dbReference>
<dbReference type="SUPFAM" id="SSF56801">
    <property type="entry name" value="Acetyl-CoA synthetase-like"/>
    <property type="match status" value="2"/>
</dbReference>